<evidence type="ECO:0008006" key="3">
    <source>
        <dbReference type="Google" id="ProtNLM"/>
    </source>
</evidence>
<dbReference type="RefSeq" id="WP_283211358.1">
    <property type="nucleotide sequence ID" value="NZ_JASGBI010000001.1"/>
</dbReference>
<keyword evidence="2" id="KW-1185">Reference proteome</keyword>
<accession>A0ABT6XCV2</accession>
<dbReference type="Proteomes" id="UP001321580">
    <property type="component" value="Unassembled WGS sequence"/>
</dbReference>
<sequence>MKLSALLYFLLSLFGVDVGRSTFVDRVSIDGVQSLYSKATVEAGVARFECLRSASGQCYYTVFPRDCAATSTTGRNACVSEPIKRFSVANGDSRQITGLHDFRLCVSEKDGTPGTGCQMPAPKAAH</sequence>
<organism evidence="1 2">
    <name type="scientific">Lysobacter stagni</name>
    <dbReference type="NCBI Taxonomy" id="3045172"/>
    <lineage>
        <taxon>Bacteria</taxon>
        <taxon>Pseudomonadati</taxon>
        <taxon>Pseudomonadota</taxon>
        <taxon>Gammaproteobacteria</taxon>
        <taxon>Lysobacterales</taxon>
        <taxon>Lysobacteraceae</taxon>
        <taxon>Lysobacter</taxon>
    </lineage>
</organism>
<comment type="caution">
    <text evidence="1">The sequence shown here is derived from an EMBL/GenBank/DDBJ whole genome shotgun (WGS) entry which is preliminary data.</text>
</comment>
<name>A0ABT6XCV2_9GAMM</name>
<evidence type="ECO:0000313" key="1">
    <source>
        <dbReference type="EMBL" id="MDI9237859.1"/>
    </source>
</evidence>
<evidence type="ECO:0000313" key="2">
    <source>
        <dbReference type="Proteomes" id="UP001321580"/>
    </source>
</evidence>
<protein>
    <recommendedName>
        <fullName evidence="3">Secreted protein</fullName>
    </recommendedName>
</protein>
<dbReference type="EMBL" id="JASGBI010000001">
    <property type="protein sequence ID" value="MDI9237859.1"/>
    <property type="molecule type" value="Genomic_DNA"/>
</dbReference>
<gene>
    <name evidence="1" type="ORF">QLQ15_02895</name>
</gene>
<reference evidence="1 2" key="1">
    <citation type="submission" date="2023-05" db="EMBL/GenBank/DDBJ databases">
        <title>Lysobacter sp. strain LF1 Genome sequencing and assembly.</title>
        <authorList>
            <person name="Jung Y."/>
        </authorList>
    </citation>
    <scope>NUCLEOTIDE SEQUENCE [LARGE SCALE GENOMIC DNA]</scope>
    <source>
        <strain evidence="1 2">LF1</strain>
    </source>
</reference>
<proteinExistence type="predicted"/>